<evidence type="ECO:0000313" key="2">
    <source>
        <dbReference type="EMBL" id="KAL3288398.1"/>
    </source>
</evidence>
<dbReference type="Proteomes" id="UP001516400">
    <property type="component" value="Unassembled WGS sequence"/>
</dbReference>
<keyword evidence="3" id="KW-1185">Reference proteome</keyword>
<gene>
    <name evidence="2" type="ORF">HHI36_002846</name>
</gene>
<organism evidence="2 3">
    <name type="scientific">Cryptolaemus montrouzieri</name>
    <dbReference type="NCBI Taxonomy" id="559131"/>
    <lineage>
        <taxon>Eukaryota</taxon>
        <taxon>Metazoa</taxon>
        <taxon>Ecdysozoa</taxon>
        <taxon>Arthropoda</taxon>
        <taxon>Hexapoda</taxon>
        <taxon>Insecta</taxon>
        <taxon>Pterygota</taxon>
        <taxon>Neoptera</taxon>
        <taxon>Endopterygota</taxon>
        <taxon>Coleoptera</taxon>
        <taxon>Polyphaga</taxon>
        <taxon>Cucujiformia</taxon>
        <taxon>Coccinelloidea</taxon>
        <taxon>Coccinellidae</taxon>
        <taxon>Scymninae</taxon>
        <taxon>Scymnini</taxon>
        <taxon>Cryptolaemus</taxon>
    </lineage>
</organism>
<feature type="non-terminal residue" evidence="2">
    <location>
        <position position="1"/>
    </location>
</feature>
<reference evidence="2 3" key="1">
    <citation type="journal article" date="2021" name="BMC Biol.">
        <title>Horizontally acquired antibacterial genes associated with adaptive radiation of ladybird beetles.</title>
        <authorList>
            <person name="Li H.S."/>
            <person name="Tang X.F."/>
            <person name="Huang Y.H."/>
            <person name="Xu Z.Y."/>
            <person name="Chen M.L."/>
            <person name="Du X.Y."/>
            <person name="Qiu B.Y."/>
            <person name="Chen P.T."/>
            <person name="Zhang W."/>
            <person name="Slipinski A."/>
            <person name="Escalona H.E."/>
            <person name="Waterhouse R.M."/>
            <person name="Zwick A."/>
            <person name="Pang H."/>
        </authorList>
    </citation>
    <scope>NUCLEOTIDE SEQUENCE [LARGE SCALE GENOMIC DNA]</scope>
    <source>
        <strain evidence="2">SYSU2018</strain>
    </source>
</reference>
<dbReference type="AlphaFoldDB" id="A0ABD2PCA5"/>
<feature type="region of interest" description="Disordered" evidence="1">
    <location>
        <begin position="1"/>
        <end position="30"/>
    </location>
</feature>
<dbReference type="EMBL" id="JABFTP020000185">
    <property type="protein sequence ID" value="KAL3288398.1"/>
    <property type="molecule type" value="Genomic_DNA"/>
</dbReference>
<name>A0ABD2PCA5_9CUCU</name>
<accession>A0ABD2PCA5</accession>
<evidence type="ECO:0000256" key="1">
    <source>
        <dbReference type="SAM" id="MobiDB-lite"/>
    </source>
</evidence>
<sequence>NINAKEQLESDGEEEVEEKPSPSTEEALKADELSSRFVLSNIENDSMTIAMSSIYNSIRNYFYNKIKKRQTKITEEDYISDSR</sequence>
<proteinExistence type="predicted"/>
<evidence type="ECO:0000313" key="3">
    <source>
        <dbReference type="Proteomes" id="UP001516400"/>
    </source>
</evidence>
<protein>
    <submittedName>
        <fullName evidence="2">Uncharacterized protein</fullName>
    </submittedName>
</protein>
<comment type="caution">
    <text evidence="2">The sequence shown here is derived from an EMBL/GenBank/DDBJ whole genome shotgun (WGS) entry which is preliminary data.</text>
</comment>